<evidence type="ECO:0000313" key="2">
    <source>
        <dbReference type="EMBL" id="KAL3068766.1"/>
    </source>
</evidence>
<keyword evidence="3" id="KW-1185">Reference proteome</keyword>
<sequence length="315" mass="35688">MMPKNIGHLDGIVRNFLLLDSAFYSFIGISLFIAPHHVAQLIMKRQHTDGVHWHLLRCIGSQFLATACFTWRCCSSTALSSTKSTCLLLRLLNNVLTAFVFAHTQAMNAEYVETLIICPFVWLFIANSAVCLLLLFINGWPKIEKFGTTNNWGNIFCQLDSAMAILIGFGWAFAPLWLLRNQVLVQLDPSHQFCGQIIGVNFLSSYIISSYAFNYGCREGFKLAAETRAFMIVCINLAQFWSQFIYHDHWSNKHMAGISVFITWASISIIYRIYLLFAGENENVPNMEVPAARVVQNGTTVLTNGNATHYYKKRT</sequence>
<evidence type="ECO:0000313" key="3">
    <source>
        <dbReference type="Proteomes" id="UP001620645"/>
    </source>
</evidence>
<proteinExistence type="predicted"/>
<feature type="transmembrane region" description="Helical" evidence="1">
    <location>
        <begin position="54"/>
        <end position="74"/>
    </location>
</feature>
<feature type="transmembrane region" description="Helical" evidence="1">
    <location>
        <begin position="229"/>
        <end position="246"/>
    </location>
</feature>
<protein>
    <submittedName>
        <fullName evidence="2">Uncharacterized protein</fullName>
    </submittedName>
</protein>
<feature type="transmembrane region" description="Helical" evidence="1">
    <location>
        <begin position="198"/>
        <end position="217"/>
    </location>
</feature>
<keyword evidence="1" id="KW-0472">Membrane</keyword>
<reference evidence="2 3" key="1">
    <citation type="submission" date="2024-10" db="EMBL/GenBank/DDBJ databases">
        <authorList>
            <person name="Kim D."/>
        </authorList>
    </citation>
    <scope>NUCLEOTIDE SEQUENCE [LARGE SCALE GENOMIC DNA]</scope>
    <source>
        <strain evidence="2">Taebaek</strain>
    </source>
</reference>
<dbReference type="Proteomes" id="UP001620645">
    <property type="component" value="Unassembled WGS sequence"/>
</dbReference>
<accession>A0ABD2HQP1</accession>
<organism evidence="2 3">
    <name type="scientific">Heterodera schachtii</name>
    <name type="common">Sugarbeet cyst nematode worm</name>
    <name type="synonym">Tylenchus schachtii</name>
    <dbReference type="NCBI Taxonomy" id="97005"/>
    <lineage>
        <taxon>Eukaryota</taxon>
        <taxon>Metazoa</taxon>
        <taxon>Ecdysozoa</taxon>
        <taxon>Nematoda</taxon>
        <taxon>Chromadorea</taxon>
        <taxon>Rhabditida</taxon>
        <taxon>Tylenchina</taxon>
        <taxon>Tylenchomorpha</taxon>
        <taxon>Tylenchoidea</taxon>
        <taxon>Heteroderidae</taxon>
        <taxon>Heteroderinae</taxon>
        <taxon>Heterodera</taxon>
    </lineage>
</organism>
<feature type="transmembrane region" description="Helical" evidence="1">
    <location>
        <begin position="12"/>
        <end position="34"/>
    </location>
</feature>
<evidence type="ECO:0000256" key="1">
    <source>
        <dbReference type="SAM" id="Phobius"/>
    </source>
</evidence>
<dbReference type="EMBL" id="JBICCN010000440">
    <property type="protein sequence ID" value="KAL3068766.1"/>
    <property type="molecule type" value="Genomic_DNA"/>
</dbReference>
<keyword evidence="1" id="KW-0812">Transmembrane</keyword>
<dbReference type="AlphaFoldDB" id="A0ABD2HQP1"/>
<feature type="transmembrane region" description="Helical" evidence="1">
    <location>
        <begin position="86"/>
        <end position="102"/>
    </location>
</feature>
<gene>
    <name evidence="2" type="ORF">niasHS_017332</name>
</gene>
<name>A0ABD2HQP1_HETSC</name>
<feature type="transmembrane region" description="Helical" evidence="1">
    <location>
        <begin position="114"/>
        <end position="138"/>
    </location>
</feature>
<keyword evidence="1" id="KW-1133">Transmembrane helix</keyword>
<feature type="transmembrane region" description="Helical" evidence="1">
    <location>
        <begin position="258"/>
        <end position="277"/>
    </location>
</feature>
<comment type="caution">
    <text evidence="2">The sequence shown here is derived from an EMBL/GenBank/DDBJ whole genome shotgun (WGS) entry which is preliminary data.</text>
</comment>
<feature type="transmembrane region" description="Helical" evidence="1">
    <location>
        <begin position="159"/>
        <end position="178"/>
    </location>
</feature>